<sequence>MTSESTFVRQNMGARMRLQIYLFLICILATVRGLAIDVTLLPAHSDQPAGAFDMIDFVIQDGPETKKFRLSVPENRASESSRHIRLYGYQIKARKPSGYAPIFLLGGGPGQFFGDKLIERLNHKPTGGMLGEVWEFAETRDVVFVNQRGAGPAFMSMMFMTLGAPVGEPYDHDAMKGRIQENYKMAIDRCAQQGIDLAGYDIMNVAADLDDVREKLGYEKIVLYGGSFGSQWAFCYMQKYPDHVDRAVLSGIEPIDHGWDSPQGIWNVIKRLEKRIAPDRDKLGFPEVSLTDAIESIVKRLESQPVRAKTGKTEVVIGPADFQRAMLGGHGAHRETHESIAKMPKFVYEIYMENYTVLAAKAARKNSVGASPLQAYLIDNSLDISEVRLSRIDNEPGRRWIGELNATYKATRDVTPTPVIPESFRILKTDLPVLMVQGDLDMSTPFENAKEQMEFSSNAHLIRIHGGTHAAIMQIAKHDPSFHDHVMRFLDADFSNQTIASLKLPDELKLPPIEFAAMHNPED</sequence>
<dbReference type="Pfam" id="PF08386">
    <property type="entry name" value="Abhydrolase_4"/>
    <property type="match status" value="1"/>
</dbReference>
<evidence type="ECO:0000259" key="2">
    <source>
        <dbReference type="Pfam" id="PF08386"/>
    </source>
</evidence>
<proteinExistence type="predicted"/>
<dbReference type="PANTHER" id="PTHR43798">
    <property type="entry name" value="MONOACYLGLYCEROL LIPASE"/>
    <property type="match status" value="1"/>
</dbReference>
<accession>A0A5C6AWR8</accession>
<dbReference type="InterPro" id="IPR000073">
    <property type="entry name" value="AB_hydrolase_1"/>
</dbReference>
<dbReference type="InterPro" id="IPR013595">
    <property type="entry name" value="Pept_S33_TAP-like_C"/>
</dbReference>
<reference evidence="3 4" key="1">
    <citation type="submission" date="2019-02" db="EMBL/GenBank/DDBJ databases">
        <title>Deep-cultivation of Planctomycetes and their phenomic and genomic characterization uncovers novel biology.</title>
        <authorList>
            <person name="Wiegand S."/>
            <person name="Jogler M."/>
            <person name="Boedeker C."/>
            <person name="Pinto D."/>
            <person name="Vollmers J."/>
            <person name="Rivas-Marin E."/>
            <person name="Kohn T."/>
            <person name="Peeters S.H."/>
            <person name="Heuer A."/>
            <person name="Rast P."/>
            <person name="Oberbeckmann S."/>
            <person name="Bunk B."/>
            <person name="Jeske O."/>
            <person name="Meyerdierks A."/>
            <person name="Storesund J.E."/>
            <person name="Kallscheuer N."/>
            <person name="Luecker S."/>
            <person name="Lage O.M."/>
            <person name="Pohl T."/>
            <person name="Merkel B.J."/>
            <person name="Hornburger P."/>
            <person name="Mueller R.-W."/>
            <person name="Bruemmer F."/>
            <person name="Labrenz M."/>
            <person name="Spormann A.M."/>
            <person name="Op Den Camp H."/>
            <person name="Overmann J."/>
            <person name="Amann R."/>
            <person name="Jetten M.S.M."/>
            <person name="Mascher T."/>
            <person name="Medema M.H."/>
            <person name="Devos D.P."/>
            <person name="Kaster A.-K."/>
            <person name="Ovreas L."/>
            <person name="Rohde M."/>
            <person name="Galperin M.Y."/>
            <person name="Jogler C."/>
        </authorList>
    </citation>
    <scope>NUCLEOTIDE SEQUENCE [LARGE SCALE GENOMIC DNA]</scope>
    <source>
        <strain evidence="3 4">Pla52n</strain>
    </source>
</reference>
<dbReference type="AlphaFoldDB" id="A0A5C6AWR8"/>
<comment type="caution">
    <text evidence="3">The sequence shown here is derived from an EMBL/GenBank/DDBJ whole genome shotgun (WGS) entry which is preliminary data.</text>
</comment>
<keyword evidence="3" id="KW-0378">Hydrolase</keyword>
<dbReference type="EMBL" id="SJPN01000003">
    <property type="protein sequence ID" value="TWU04383.1"/>
    <property type="molecule type" value="Genomic_DNA"/>
</dbReference>
<dbReference type="GO" id="GO:0016020">
    <property type="term" value="C:membrane"/>
    <property type="evidence" value="ECO:0007669"/>
    <property type="project" value="TreeGrafter"/>
</dbReference>
<feature type="domain" description="Peptidase S33 tripeptidyl aminopeptidase-like C-terminal" evidence="2">
    <location>
        <begin position="421"/>
        <end position="490"/>
    </location>
</feature>
<protein>
    <submittedName>
        <fullName evidence="3">Alpha/beta hydrolase family protein</fullName>
    </submittedName>
</protein>
<dbReference type="Pfam" id="PF00561">
    <property type="entry name" value="Abhydrolase_1"/>
    <property type="match status" value="1"/>
</dbReference>
<dbReference type="InterPro" id="IPR050266">
    <property type="entry name" value="AB_hydrolase_sf"/>
</dbReference>
<dbReference type="SUPFAM" id="SSF53474">
    <property type="entry name" value="alpha/beta-Hydrolases"/>
    <property type="match status" value="1"/>
</dbReference>
<organism evidence="3 4">
    <name type="scientific">Stieleria varia</name>
    <dbReference type="NCBI Taxonomy" id="2528005"/>
    <lineage>
        <taxon>Bacteria</taxon>
        <taxon>Pseudomonadati</taxon>
        <taxon>Planctomycetota</taxon>
        <taxon>Planctomycetia</taxon>
        <taxon>Pirellulales</taxon>
        <taxon>Pirellulaceae</taxon>
        <taxon>Stieleria</taxon>
    </lineage>
</organism>
<dbReference type="Proteomes" id="UP000320176">
    <property type="component" value="Unassembled WGS sequence"/>
</dbReference>
<keyword evidence="4" id="KW-1185">Reference proteome</keyword>
<name>A0A5C6AWR8_9BACT</name>
<dbReference type="OrthoDB" id="613638at2"/>
<dbReference type="GO" id="GO:0016787">
    <property type="term" value="F:hydrolase activity"/>
    <property type="evidence" value="ECO:0007669"/>
    <property type="project" value="UniProtKB-KW"/>
</dbReference>
<evidence type="ECO:0000313" key="4">
    <source>
        <dbReference type="Proteomes" id="UP000320176"/>
    </source>
</evidence>
<evidence type="ECO:0000259" key="1">
    <source>
        <dbReference type="Pfam" id="PF00561"/>
    </source>
</evidence>
<dbReference type="PANTHER" id="PTHR43798:SF27">
    <property type="entry name" value="HYDROLASE ALPHA_BETA HYDROLASE FOLD FAMILY"/>
    <property type="match status" value="1"/>
</dbReference>
<dbReference type="Gene3D" id="3.40.50.1820">
    <property type="entry name" value="alpha/beta hydrolase"/>
    <property type="match status" value="1"/>
</dbReference>
<dbReference type="InterPro" id="IPR029058">
    <property type="entry name" value="AB_hydrolase_fold"/>
</dbReference>
<evidence type="ECO:0000313" key="3">
    <source>
        <dbReference type="EMBL" id="TWU04383.1"/>
    </source>
</evidence>
<feature type="domain" description="AB hydrolase-1" evidence="1">
    <location>
        <begin position="198"/>
        <end position="274"/>
    </location>
</feature>
<gene>
    <name evidence="3" type="ORF">Pla52n_24230</name>
</gene>